<dbReference type="EMBL" id="CP093846">
    <property type="protein sequence ID" value="UNT01395.1"/>
    <property type="molecule type" value="Genomic_DNA"/>
</dbReference>
<evidence type="ECO:0000256" key="1">
    <source>
        <dbReference type="SAM" id="MobiDB-lite"/>
    </source>
</evidence>
<feature type="region of interest" description="Disordered" evidence="1">
    <location>
        <begin position="1"/>
        <end position="27"/>
    </location>
</feature>
<evidence type="ECO:0000313" key="2">
    <source>
        <dbReference type="EMBL" id="UNT01395.1"/>
    </source>
</evidence>
<dbReference type="Proteomes" id="UP001202244">
    <property type="component" value="Chromosome"/>
</dbReference>
<reference evidence="2 3" key="1">
    <citation type="journal article" date="2023" name="Microbiol. Spectr.">
        <title>Synergy between Genome Mining, Metabolomics, and Bioinformatics Uncovers Antibacterial Chlorinated Carbazole Alkaloids and Their Biosynthetic Gene Cluster from Streptomyces tubbatahanensis sp. nov., a Novel Actinomycete Isolated from Sulu Sea, Philippines.</title>
        <authorList>
            <person name="Tenebro C.P."/>
            <person name="Trono D.J.V.L."/>
            <person name="Balida L.A.P."/>
            <person name="Bayog L.K.A."/>
            <person name="Bruna J.R."/>
            <person name="Sabido E.M."/>
            <person name="Caspe D.P.C."/>
            <person name="de Los Santos E.L.C."/>
            <person name="Saludes J.P."/>
            <person name="Dalisay D.S."/>
        </authorList>
    </citation>
    <scope>NUCLEOTIDE SEQUENCE [LARGE SCALE GENOMIC DNA]</scope>
    <source>
        <strain evidence="2 3">DSD3025</strain>
    </source>
</reference>
<proteinExistence type="predicted"/>
<evidence type="ECO:0000313" key="3">
    <source>
        <dbReference type="Proteomes" id="UP001202244"/>
    </source>
</evidence>
<gene>
    <name evidence="2" type="ORF">MMF93_14820</name>
</gene>
<keyword evidence="3" id="KW-1185">Reference proteome</keyword>
<dbReference type="RefSeq" id="WP_242757893.1">
    <property type="nucleotide sequence ID" value="NZ_CP093846.1"/>
</dbReference>
<feature type="compositionally biased region" description="Polar residues" evidence="1">
    <location>
        <begin position="1"/>
        <end position="16"/>
    </location>
</feature>
<sequence>MSTPTASNVAAGSSTPVPCPSHQVRSRQAAPGAAYSFPYIGASSTGTSLPVSASRDRIPAATEWASW</sequence>
<protein>
    <submittedName>
        <fullName evidence="2">Uncharacterized protein</fullName>
    </submittedName>
</protein>
<organism evidence="2 3">
    <name type="scientific">Streptomyces tubbatahanensis</name>
    <dbReference type="NCBI Taxonomy" id="2923272"/>
    <lineage>
        <taxon>Bacteria</taxon>
        <taxon>Bacillati</taxon>
        <taxon>Actinomycetota</taxon>
        <taxon>Actinomycetes</taxon>
        <taxon>Kitasatosporales</taxon>
        <taxon>Streptomycetaceae</taxon>
        <taxon>Streptomyces</taxon>
    </lineage>
</organism>
<accession>A0ABY3Y499</accession>
<feature type="region of interest" description="Disordered" evidence="1">
    <location>
        <begin position="44"/>
        <end position="67"/>
    </location>
</feature>
<name>A0ABY3Y499_9ACTN</name>